<feature type="domain" description="HTH cro/C1-type" evidence="2">
    <location>
        <begin position="6"/>
        <end position="60"/>
    </location>
</feature>
<evidence type="ECO:0000259" key="2">
    <source>
        <dbReference type="PROSITE" id="PS50943"/>
    </source>
</evidence>
<dbReference type="Gene3D" id="1.10.260.40">
    <property type="entry name" value="lambda repressor-like DNA-binding domains"/>
    <property type="match status" value="1"/>
</dbReference>
<dbReference type="PATRIC" id="fig|411473.3.peg.359"/>
<dbReference type="Pfam" id="PF01381">
    <property type="entry name" value="HTH_3"/>
    <property type="match status" value="1"/>
</dbReference>
<dbReference type="SUPFAM" id="SSF47413">
    <property type="entry name" value="lambda repressor-like DNA-binding domains"/>
    <property type="match status" value="1"/>
</dbReference>
<gene>
    <name evidence="3" type="ORF">RUMCAL_00474</name>
</gene>
<comment type="caution">
    <text evidence="3">The sequence shown here is derived from an EMBL/GenBank/DDBJ whole genome shotgun (WGS) entry which is preliminary data.</text>
</comment>
<dbReference type="EMBL" id="AWVF01000044">
    <property type="protein sequence ID" value="ERJ97149.1"/>
    <property type="molecule type" value="Genomic_DNA"/>
</dbReference>
<dbReference type="HOGENOM" id="CLU_066192_4_2_9"/>
<evidence type="ECO:0000313" key="4">
    <source>
        <dbReference type="Proteomes" id="UP000016662"/>
    </source>
</evidence>
<dbReference type="RefSeq" id="WP_021682738.1">
    <property type="nucleotide sequence ID" value="NZ_KI260439.1"/>
</dbReference>
<dbReference type="STRING" id="411473.RUMCAL_00474"/>
<reference evidence="3 4" key="1">
    <citation type="submission" date="2013-07" db="EMBL/GenBank/DDBJ databases">
        <authorList>
            <person name="Weinstock G."/>
            <person name="Sodergren E."/>
            <person name="Wylie T."/>
            <person name="Fulton L."/>
            <person name="Fulton R."/>
            <person name="Fronick C."/>
            <person name="O'Laughlin M."/>
            <person name="Godfrey J."/>
            <person name="Miner T."/>
            <person name="Herter B."/>
            <person name="Appelbaum E."/>
            <person name="Cordes M."/>
            <person name="Lek S."/>
            <person name="Wollam A."/>
            <person name="Pepin K.H."/>
            <person name="Palsikar V.B."/>
            <person name="Mitreva M."/>
            <person name="Wilson R.K."/>
        </authorList>
    </citation>
    <scope>NUCLEOTIDE SEQUENCE [LARGE SCALE GENOMIC DNA]</scope>
    <source>
        <strain evidence="3 4">ATCC 27760</strain>
    </source>
</reference>
<dbReference type="GO" id="GO:0003677">
    <property type="term" value="F:DNA binding"/>
    <property type="evidence" value="ECO:0007669"/>
    <property type="project" value="UniProtKB-KW"/>
</dbReference>
<proteinExistence type="predicted"/>
<dbReference type="PROSITE" id="PS50943">
    <property type="entry name" value="HTH_CROC1"/>
    <property type="match status" value="1"/>
</dbReference>
<evidence type="ECO:0000313" key="3">
    <source>
        <dbReference type="EMBL" id="ERJ97149.1"/>
    </source>
</evidence>
<dbReference type="InterPro" id="IPR010982">
    <property type="entry name" value="Lambda_DNA-bd_dom_sf"/>
</dbReference>
<dbReference type="InterPro" id="IPR001387">
    <property type="entry name" value="Cro/C1-type_HTH"/>
</dbReference>
<dbReference type="SMART" id="SM00530">
    <property type="entry name" value="HTH_XRE"/>
    <property type="match status" value="1"/>
</dbReference>
<dbReference type="PANTHER" id="PTHR46558:SF11">
    <property type="entry name" value="HTH-TYPE TRANSCRIPTIONAL REGULATOR XRE"/>
    <property type="match status" value="1"/>
</dbReference>
<sequence length="92" mass="10628">MFDERIRELRHSLGINQVEFGKRLNVTKQCISNWENNNIMPSIDMLIRISKTFSVSADYLLGLENRQTLDVSGLSAEQILHLQALINDLKRN</sequence>
<dbReference type="PANTHER" id="PTHR46558">
    <property type="entry name" value="TRACRIPTIONAL REGULATORY PROTEIN-RELATED-RELATED"/>
    <property type="match status" value="1"/>
</dbReference>
<name>U2M5Y4_9FIRM</name>
<organism evidence="3 4">
    <name type="scientific">Ruminococcus callidus ATCC 27760</name>
    <dbReference type="NCBI Taxonomy" id="411473"/>
    <lineage>
        <taxon>Bacteria</taxon>
        <taxon>Bacillati</taxon>
        <taxon>Bacillota</taxon>
        <taxon>Clostridia</taxon>
        <taxon>Eubacteriales</taxon>
        <taxon>Oscillospiraceae</taxon>
        <taxon>Ruminococcus</taxon>
    </lineage>
</organism>
<keyword evidence="1 3" id="KW-0238">DNA-binding</keyword>
<dbReference type="Proteomes" id="UP000016662">
    <property type="component" value="Unassembled WGS sequence"/>
</dbReference>
<protein>
    <submittedName>
        <fullName evidence="3">DNA-binding helix-turn-helix protein</fullName>
    </submittedName>
</protein>
<dbReference type="CDD" id="cd00093">
    <property type="entry name" value="HTH_XRE"/>
    <property type="match status" value="1"/>
</dbReference>
<keyword evidence="4" id="KW-1185">Reference proteome</keyword>
<accession>U2M5Y4</accession>
<dbReference type="OrthoDB" id="9815852at2"/>
<dbReference type="AlphaFoldDB" id="U2M5Y4"/>
<evidence type="ECO:0000256" key="1">
    <source>
        <dbReference type="ARBA" id="ARBA00023125"/>
    </source>
</evidence>
<dbReference type="eggNOG" id="COG1476">
    <property type="taxonomic scope" value="Bacteria"/>
</dbReference>